<dbReference type="AlphaFoldDB" id="A0A6S7LUB2"/>
<dbReference type="EMBL" id="CACRXK020005559">
    <property type="protein sequence ID" value="CAB4006632.1"/>
    <property type="molecule type" value="Genomic_DNA"/>
</dbReference>
<dbReference type="EMBL" id="CACRXK020033462">
    <property type="protein sequence ID" value="CAB4043889.1"/>
    <property type="molecule type" value="Genomic_DNA"/>
</dbReference>
<dbReference type="InterPro" id="IPR000477">
    <property type="entry name" value="RT_dom"/>
</dbReference>
<evidence type="ECO:0000313" key="2">
    <source>
        <dbReference type="EMBL" id="CAB4006632.1"/>
    </source>
</evidence>
<comment type="caution">
    <text evidence="3">The sequence shown here is derived from an EMBL/GenBank/DDBJ whole genome shotgun (WGS) entry which is preliminary data.</text>
</comment>
<keyword evidence="4" id="KW-1185">Reference proteome</keyword>
<organism evidence="3 4">
    <name type="scientific">Paramuricea clavata</name>
    <name type="common">Red gorgonian</name>
    <name type="synonym">Violescent sea-whip</name>
    <dbReference type="NCBI Taxonomy" id="317549"/>
    <lineage>
        <taxon>Eukaryota</taxon>
        <taxon>Metazoa</taxon>
        <taxon>Cnidaria</taxon>
        <taxon>Anthozoa</taxon>
        <taxon>Octocorallia</taxon>
        <taxon>Malacalcyonacea</taxon>
        <taxon>Plexauridae</taxon>
        <taxon>Paramuricea</taxon>
    </lineage>
</organism>
<feature type="domain" description="Reverse transcriptase" evidence="1">
    <location>
        <begin position="1"/>
        <end position="65"/>
    </location>
</feature>
<gene>
    <name evidence="3" type="ORF">PACLA_8A011573</name>
    <name evidence="2" type="ORF">PACLA_8A050718</name>
</gene>
<proteinExistence type="predicted"/>
<accession>A0A6S7LUB2</accession>
<dbReference type="OrthoDB" id="6068702at2759"/>
<evidence type="ECO:0000313" key="3">
    <source>
        <dbReference type="EMBL" id="CAB4043889.1"/>
    </source>
</evidence>
<name>A0A6S7LUB2_PARCT</name>
<protein>
    <recommendedName>
        <fullName evidence="1">Reverse transcriptase domain-containing protein</fullName>
    </recommendedName>
</protein>
<reference evidence="3" key="1">
    <citation type="submission" date="2020-04" db="EMBL/GenBank/DDBJ databases">
        <authorList>
            <person name="Alioto T."/>
            <person name="Alioto T."/>
            <person name="Gomez Garrido J."/>
        </authorList>
    </citation>
    <scope>NUCLEOTIDE SEQUENCE</scope>
    <source>
        <strain evidence="3">A484AB</strain>
    </source>
</reference>
<dbReference type="Proteomes" id="UP001152795">
    <property type="component" value="Unassembled WGS sequence"/>
</dbReference>
<dbReference type="PROSITE" id="PS50878">
    <property type="entry name" value="RT_POL"/>
    <property type="match status" value="1"/>
</dbReference>
<evidence type="ECO:0000259" key="1">
    <source>
        <dbReference type="PROSITE" id="PS50878"/>
    </source>
</evidence>
<evidence type="ECO:0000313" key="4">
    <source>
        <dbReference type="Proteomes" id="UP001152795"/>
    </source>
</evidence>
<sequence>MVADDIALLSTCVKGLQEMLSSLQKYSLKWHFEFNPSKTTVITFGETTQMRNKMKNTKRWTLFDVPVREEECWTHVGIELCGSFSSTKRTLDADRKGKSVMAGLANIAVRPNALNPICGANFMAHNRNSNDSLWIRTVEQPKTNVSTPNVFRVWI</sequence>